<dbReference type="Pfam" id="PF01575">
    <property type="entry name" value="MaoC_dehydratas"/>
    <property type="match status" value="1"/>
</dbReference>
<organism evidence="3 4">
    <name type="scientific">Heterostelium pallidum (strain ATCC 26659 / Pp 5 / PN500)</name>
    <name type="common">Cellular slime mold</name>
    <name type="synonym">Polysphondylium pallidum</name>
    <dbReference type="NCBI Taxonomy" id="670386"/>
    <lineage>
        <taxon>Eukaryota</taxon>
        <taxon>Amoebozoa</taxon>
        <taxon>Evosea</taxon>
        <taxon>Eumycetozoa</taxon>
        <taxon>Dictyostelia</taxon>
        <taxon>Acytosteliales</taxon>
        <taxon>Acytosteliaceae</taxon>
        <taxon>Heterostelium</taxon>
    </lineage>
</organism>
<dbReference type="InterPro" id="IPR050965">
    <property type="entry name" value="UPF0336/Enoyl-CoA_hydratase"/>
</dbReference>
<feature type="domain" description="MaoC-like" evidence="2">
    <location>
        <begin position="19"/>
        <end position="109"/>
    </location>
</feature>
<evidence type="ECO:0000256" key="1">
    <source>
        <dbReference type="ARBA" id="ARBA00023239"/>
    </source>
</evidence>
<evidence type="ECO:0000259" key="2">
    <source>
        <dbReference type="Pfam" id="PF01575"/>
    </source>
</evidence>
<comment type="caution">
    <text evidence="3">The sequence shown here is derived from an EMBL/GenBank/DDBJ whole genome shotgun (WGS) entry which is preliminary data.</text>
</comment>
<dbReference type="InterPro" id="IPR003965">
    <property type="entry name" value="Fatty_acid_synthase"/>
</dbReference>
<evidence type="ECO:0000313" key="3">
    <source>
        <dbReference type="EMBL" id="EFA84596.1"/>
    </source>
</evidence>
<dbReference type="GO" id="GO:0004312">
    <property type="term" value="F:fatty acid synthase activity"/>
    <property type="evidence" value="ECO:0007669"/>
    <property type="project" value="InterPro"/>
</dbReference>
<dbReference type="AlphaFoldDB" id="D3AZX2"/>
<reference evidence="3 4" key="1">
    <citation type="journal article" date="2011" name="Genome Res.">
        <title>Phylogeny-wide analysis of social amoeba genomes highlights ancient origins for complex intercellular communication.</title>
        <authorList>
            <person name="Heidel A.J."/>
            <person name="Lawal H.M."/>
            <person name="Felder M."/>
            <person name="Schilde C."/>
            <person name="Helps N.R."/>
            <person name="Tunggal B."/>
            <person name="Rivero F."/>
            <person name="John U."/>
            <person name="Schleicher M."/>
            <person name="Eichinger L."/>
            <person name="Platzer M."/>
            <person name="Noegel A.A."/>
            <person name="Schaap P."/>
            <person name="Gloeckner G."/>
        </authorList>
    </citation>
    <scope>NUCLEOTIDE SEQUENCE [LARGE SCALE GENOMIC DNA]</scope>
    <source>
        <strain evidence="4">ATCC 26659 / Pp 5 / PN500</strain>
    </source>
</reference>
<dbReference type="GO" id="GO:0005739">
    <property type="term" value="C:mitochondrion"/>
    <property type="evidence" value="ECO:0007669"/>
    <property type="project" value="TreeGrafter"/>
</dbReference>
<keyword evidence="1" id="KW-0456">Lyase</keyword>
<dbReference type="GeneID" id="31357115"/>
<dbReference type="OMA" id="IYIGQQM"/>
<name>D3AZX2_HETP5</name>
<evidence type="ECO:0000313" key="4">
    <source>
        <dbReference type="Proteomes" id="UP000001396"/>
    </source>
</evidence>
<protein>
    <recommendedName>
        <fullName evidence="2">MaoC-like domain-containing protein</fullName>
    </recommendedName>
</protein>
<dbReference type="PANTHER" id="PTHR43437:SF3">
    <property type="entry name" value="HYDROXYACYL-THIOESTER DEHYDRATASE TYPE 2, MITOCHONDRIAL"/>
    <property type="match status" value="1"/>
</dbReference>
<dbReference type="PANTHER" id="PTHR43437">
    <property type="entry name" value="HYDROXYACYL-THIOESTER DEHYDRATASE TYPE 2, MITOCHONDRIAL-RELATED"/>
    <property type="match status" value="1"/>
</dbReference>
<keyword evidence="4" id="KW-1185">Reference proteome</keyword>
<dbReference type="GO" id="GO:0005835">
    <property type="term" value="C:fatty acid synthase complex"/>
    <property type="evidence" value="ECO:0007669"/>
    <property type="project" value="InterPro"/>
</dbReference>
<dbReference type="EMBL" id="ADBJ01000008">
    <property type="protein sequence ID" value="EFA84596.1"/>
    <property type="molecule type" value="Genomic_DNA"/>
</dbReference>
<dbReference type="InParanoid" id="D3AZX2"/>
<dbReference type="FunFam" id="3.10.129.10:FF:000042">
    <property type="entry name" value="MaoC domain protein dehydratase"/>
    <property type="match status" value="1"/>
</dbReference>
<dbReference type="RefSeq" id="XP_020436709.1">
    <property type="nucleotide sequence ID" value="XM_020572592.1"/>
</dbReference>
<dbReference type="PRINTS" id="PR01483">
    <property type="entry name" value="FASYNTHASE"/>
</dbReference>
<dbReference type="GO" id="GO:0019171">
    <property type="term" value="F:(3R)-hydroxyacyl-[acyl-carrier-protein] dehydratase activity"/>
    <property type="evidence" value="ECO:0007669"/>
    <property type="project" value="TreeGrafter"/>
</dbReference>
<dbReference type="InterPro" id="IPR029069">
    <property type="entry name" value="HotDog_dom_sf"/>
</dbReference>
<dbReference type="Gene3D" id="3.10.129.10">
    <property type="entry name" value="Hotdog Thioesterase"/>
    <property type="match status" value="1"/>
</dbReference>
<dbReference type="Proteomes" id="UP000001396">
    <property type="component" value="Unassembled WGS sequence"/>
</dbReference>
<proteinExistence type="predicted"/>
<dbReference type="SUPFAM" id="SSF54637">
    <property type="entry name" value="Thioesterase/thiol ester dehydrase-isomerase"/>
    <property type="match status" value="1"/>
</dbReference>
<dbReference type="FunCoup" id="D3AZX2">
    <property type="interactions" value="37"/>
</dbReference>
<sequence length="149" mass="16368">MNFARKSLNINVGDVAQLTKRFGENEVRTFAELSGDFNPIHLNKEYAATTRFKKPIIHGILVSSMLSSAVATQLPGPGSIYIKQELNFLKPAYVGNEIRAEVKVESIKGQKVTLDTKCIAICHETGKETVVISGPAIVYHPDIDPTKNN</sequence>
<dbReference type="STRING" id="670386.D3AZX2"/>
<gene>
    <name evidence="3" type="ORF">PPL_01586</name>
</gene>
<dbReference type="GO" id="GO:0006633">
    <property type="term" value="P:fatty acid biosynthetic process"/>
    <property type="evidence" value="ECO:0007669"/>
    <property type="project" value="InterPro"/>
</dbReference>
<dbReference type="InterPro" id="IPR002539">
    <property type="entry name" value="MaoC-like_dom"/>
</dbReference>
<dbReference type="CDD" id="cd03449">
    <property type="entry name" value="R_hydratase"/>
    <property type="match status" value="1"/>
</dbReference>
<accession>D3AZX2</accession>